<proteinExistence type="predicted"/>
<keyword evidence="2" id="KW-1185">Reference proteome</keyword>
<organism evidence="2 3">
    <name type="scientific">Romanomermis culicivorax</name>
    <name type="common">Nematode worm</name>
    <dbReference type="NCBI Taxonomy" id="13658"/>
    <lineage>
        <taxon>Eukaryota</taxon>
        <taxon>Metazoa</taxon>
        <taxon>Ecdysozoa</taxon>
        <taxon>Nematoda</taxon>
        <taxon>Enoplea</taxon>
        <taxon>Dorylaimia</taxon>
        <taxon>Mermithida</taxon>
        <taxon>Mermithoidea</taxon>
        <taxon>Mermithidae</taxon>
        <taxon>Romanomermis</taxon>
    </lineage>
</organism>
<evidence type="ECO:0000313" key="3">
    <source>
        <dbReference type="WBParaSite" id="nRc.2.0.1.t44507-RA"/>
    </source>
</evidence>
<dbReference type="AlphaFoldDB" id="A0A915L0B4"/>
<evidence type="ECO:0000313" key="2">
    <source>
        <dbReference type="Proteomes" id="UP000887565"/>
    </source>
</evidence>
<sequence length="270" mass="30204">MSRAGWAFVHTDLKEFQQEDQEMSQPPNGRQTMQYLVRDPHVAYGQLQLQQDNRYFLVDSSSTARPTISNRFELRYGKGKPEKECGGLSTGVHARMDVRSNQMLDESSLITIAEGPTLAEIEVRLREQAEKEIERQKEIFVKKLAEQKARLDEQQKQLEQVLAGFTAQPTPLAAATIIQASDKPPTVYHILKLAALPASTQVIQPAVSKSMLIAQGPQRDLSIDGGIPDVYTAEEVKPFRDSGPTDDQIRCLGRRKIPGKANRAKNIILI</sequence>
<keyword evidence="1" id="KW-0175">Coiled coil</keyword>
<dbReference type="WBParaSite" id="nRc.2.0.1.t44507-RA">
    <property type="protein sequence ID" value="nRc.2.0.1.t44507-RA"/>
    <property type="gene ID" value="nRc.2.0.1.g44507"/>
</dbReference>
<accession>A0A915L0B4</accession>
<evidence type="ECO:0000256" key="1">
    <source>
        <dbReference type="SAM" id="Coils"/>
    </source>
</evidence>
<protein>
    <submittedName>
        <fullName evidence="3">Uncharacterized protein</fullName>
    </submittedName>
</protein>
<name>A0A915L0B4_ROMCU</name>
<reference evidence="3" key="1">
    <citation type="submission" date="2022-11" db="UniProtKB">
        <authorList>
            <consortium name="WormBaseParasite"/>
        </authorList>
    </citation>
    <scope>IDENTIFICATION</scope>
</reference>
<dbReference type="Proteomes" id="UP000887565">
    <property type="component" value="Unplaced"/>
</dbReference>
<feature type="coiled-coil region" evidence="1">
    <location>
        <begin position="119"/>
        <end position="168"/>
    </location>
</feature>